<keyword evidence="2" id="KW-1185">Reference proteome</keyword>
<evidence type="ECO:0000313" key="2">
    <source>
        <dbReference type="Proteomes" id="UP000265703"/>
    </source>
</evidence>
<gene>
    <name evidence="1" type="ORF">C1645_811714</name>
</gene>
<dbReference type="AlphaFoldDB" id="A0A397TRZ2"/>
<dbReference type="Proteomes" id="UP000265703">
    <property type="component" value="Unassembled WGS sequence"/>
</dbReference>
<accession>A0A397TRZ2</accession>
<evidence type="ECO:0000313" key="1">
    <source>
        <dbReference type="EMBL" id="RIA99237.1"/>
    </source>
</evidence>
<organism evidence="1 2">
    <name type="scientific">Glomus cerebriforme</name>
    <dbReference type="NCBI Taxonomy" id="658196"/>
    <lineage>
        <taxon>Eukaryota</taxon>
        <taxon>Fungi</taxon>
        <taxon>Fungi incertae sedis</taxon>
        <taxon>Mucoromycota</taxon>
        <taxon>Glomeromycotina</taxon>
        <taxon>Glomeromycetes</taxon>
        <taxon>Glomerales</taxon>
        <taxon>Glomeraceae</taxon>
        <taxon>Glomus</taxon>
    </lineage>
</organism>
<comment type="caution">
    <text evidence="1">The sequence shown here is derived from an EMBL/GenBank/DDBJ whole genome shotgun (WGS) entry which is preliminary data.</text>
</comment>
<proteinExistence type="predicted"/>
<sequence>MISAIISSAYQKEVENCISRRWYEECMGAFILSLQFIIMANTSEPSQLEVLALNYLRNQEISTILTKTDPFTLTCLSYNITIELTREEAVLASEKYHLQKKQTDTGQDNEKLITLLGLIEGGFRAGQGNQLKRINLMQIAEMTSMCKKVNLNQEKIYQEDKYLQESLVNKKNSRSYSRLYQKTTHARLCVTKTNQDKILCWYKYAEGFENRIREIRSQDSSVTDPTARSRAYHEVSQHLSTLVKN</sequence>
<dbReference type="EMBL" id="QKYT01000006">
    <property type="protein sequence ID" value="RIA99237.1"/>
    <property type="molecule type" value="Genomic_DNA"/>
</dbReference>
<protein>
    <submittedName>
        <fullName evidence="1">Uncharacterized protein</fullName>
    </submittedName>
</protein>
<reference evidence="1 2" key="1">
    <citation type="submission" date="2018-06" db="EMBL/GenBank/DDBJ databases">
        <title>Comparative genomics reveals the genomic features of Rhizophagus irregularis, R. cerebriforme, R. diaphanum and Gigaspora rosea, and their symbiotic lifestyle signature.</title>
        <authorList>
            <person name="Morin E."/>
            <person name="San Clemente H."/>
            <person name="Chen E.C.H."/>
            <person name="De La Providencia I."/>
            <person name="Hainaut M."/>
            <person name="Kuo A."/>
            <person name="Kohler A."/>
            <person name="Murat C."/>
            <person name="Tang N."/>
            <person name="Roy S."/>
            <person name="Loubradou J."/>
            <person name="Henrissat B."/>
            <person name="Grigoriev I.V."/>
            <person name="Corradi N."/>
            <person name="Roux C."/>
            <person name="Martin F.M."/>
        </authorList>
    </citation>
    <scope>NUCLEOTIDE SEQUENCE [LARGE SCALE GENOMIC DNA]</scope>
    <source>
        <strain evidence="1 2">DAOM 227022</strain>
    </source>
</reference>
<name>A0A397TRZ2_9GLOM</name>